<comment type="caution">
    <text evidence="6">The sequence shown here is derived from an EMBL/GenBank/DDBJ whole genome shotgun (WGS) entry which is preliminary data.</text>
</comment>
<evidence type="ECO:0000313" key="7">
    <source>
        <dbReference type="Proteomes" id="UP000474802"/>
    </source>
</evidence>
<sequence>MVDINLSKAVRSNLSSLQNTASLMAKTSDRLSTGNKVNTALDNPTNFFTASSLNSRAGDLNQLMDSMANGIKTIEAANNGLTAITKNLESMQSTLRQARQDKSFQTQSYTIDSTAIGTTALKNLSFSGGAVGATPVNIALNSLAGSGAATALTGTGANLTNFAGGNLQVNGQTVALTGNSTLQATTLDGAGASFTNFAGGTLSINGSANITIPASQNAVASTLDGSGAVATIDNTNDGDITIDLGGTFNSGNPFTVTVANGDDADAVALAINTAFTNAGGTGTLATNNGGTLELSSASGNGITVADAAGNVSGTAAALGFGAGNTASVDGSPAVVVSAASIKTQIDALSITGLTVGTTGGQLQLSLASGADITLTGTAAASAFGTTPLTSTNGSPAYTATAATIAAEINASNAGAGLTGVTADGTSGQLVFNSAGGSAISVTGGALATSLGFAAGNLSVASTGTAAAVKTVDQLVSDINASNDLKGKIRASNDNGKLRIENLSTQKLELAGIGDGKLNGSNSTGDIAGNSVRSDLSKQFNDLRDTLDKLADDASFNGINLLRGDNLKITFNETGTSAIDIQSKGARAINSSNLEIATSLTAKDLDTDEGIDAFIEQIKGALNSVRSQASAFGSNLSIVQNRQDFTKSMINTLETGAGNLTLADMNQEAANMMALQTRQSLASSTLSMANQADQSVLQLLR</sequence>
<dbReference type="Gene3D" id="1.20.1330.10">
    <property type="entry name" value="f41 fragment of flagellin, N-terminal domain"/>
    <property type="match status" value="1"/>
</dbReference>
<comment type="similarity">
    <text evidence="1 3">Belongs to the bacterial flagellin family.</text>
</comment>
<dbReference type="RefSeq" id="WP_164534208.1">
    <property type="nucleotide sequence ID" value="NZ_JAALFG010000002.1"/>
</dbReference>
<evidence type="ECO:0000313" key="6">
    <source>
        <dbReference type="EMBL" id="NGP17965.1"/>
    </source>
</evidence>
<evidence type="ECO:0000256" key="1">
    <source>
        <dbReference type="ARBA" id="ARBA00005709"/>
    </source>
</evidence>
<dbReference type="GO" id="GO:0005198">
    <property type="term" value="F:structural molecule activity"/>
    <property type="evidence" value="ECO:0007669"/>
    <property type="project" value="UniProtKB-UniRule"/>
</dbReference>
<dbReference type="PANTHER" id="PTHR42792">
    <property type="entry name" value="FLAGELLIN"/>
    <property type="match status" value="1"/>
</dbReference>
<comment type="function">
    <text evidence="3">Flagellin is the subunit protein which polymerizes to form the filaments of bacterial flagella.</text>
</comment>
<proteinExistence type="inferred from homology"/>
<name>A0A6M1SRZ1_9HYPH</name>
<dbReference type="PANTHER" id="PTHR42792:SF2">
    <property type="entry name" value="FLAGELLIN"/>
    <property type="match status" value="1"/>
</dbReference>
<keyword evidence="3" id="KW-0964">Secreted</keyword>
<accession>A0A6M1SRZ1</accession>
<feature type="domain" description="Flagellin N-terminal" evidence="4">
    <location>
        <begin position="9"/>
        <end position="112"/>
    </location>
</feature>
<dbReference type="GO" id="GO:0005576">
    <property type="term" value="C:extracellular region"/>
    <property type="evidence" value="ECO:0007669"/>
    <property type="project" value="UniProtKB-SubCell"/>
</dbReference>
<evidence type="ECO:0000256" key="3">
    <source>
        <dbReference type="RuleBase" id="RU362073"/>
    </source>
</evidence>
<dbReference type="GO" id="GO:0009288">
    <property type="term" value="C:bacterial-type flagellum"/>
    <property type="evidence" value="ECO:0007669"/>
    <property type="project" value="UniProtKB-SubCell"/>
</dbReference>
<reference evidence="6 7" key="1">
    <citation type="submission" date="2020-02" db="EMBL/GenBank/DDBJ databases">
        <authorList>
            <person name="Khan S.A."/>
            <person name="Jeon C.O."/>
            <person name="Chun B.H."/>
        </authorList>
    </citation>
    <scope>NUCLEOTIDE SEQUENCE [LARGE SCALE GENOMIC DNA]</scope>
    <source>
        <strain evidence="6 7">H239</strain>
    </source>
</reference>
<dbReference type="Pfam" id="PF00700">
    <property type="entry name" value="Flagellin_C"/>
    <property type="match status" value="1"/>
</dbReference>
<organism evidence="6 7">
    <name type="scientific">Devosia aurantiaca</name>
    <dbReference type="NCBI Taxonomy" id="2714858"/>
    <lineage>
        <taxon>Bacteria</taxon>
        <taxon>Pseudomonadati</taxon>
        <taxon>Pseudomonadota</taxon>
        <taxon>Alphaproteobacteria</taxon>
        <taxon>Hyphomicrobiales</taxon>
        <taxon>Devosiaceae</taxon>
        <taxon>Devosia</taxon>
    </lineage>
</organism>
<dbReference type="InterPro" id="IPR001492">
    <property type="entry name" value="Flagellin"/>
</dbReference>
<protein>
    <recommendedName>
        <fullName evidence="3">Flagellin</fullName>
    </recommendedName>
</protein>
<dbReference type="EMBL" id="JAALFG010000002">
    <property type="protein sequence ID" value="NGP17965.1"/>
    <property type="molecule type" value="Genomic_DNA"/>
</dbReference>
<keyword evidence="2 3" id="KW-0975">Bacterial flagellum</keyword>
<dbReference type="Proteomes" id="UP000474802">
    <property type="component" value="Unassembled WGS sequence"/>
</dbReference>
<evidence type="ECO:0000256" key="2">
    <source>
        <dbReference type="ARBA" id="ARBA00023143"/>
    </source>
</evidence>
<dbReference type="AlphaFoldDB" id="A0A6M1SRZ1"/>
<reference evidence="6 7" key="2">
    <citation type="submission" date="2020-03" db="EMBL/GenBank/DDBJ databases">
        <title>Devosia chinhatensis sp. nov., isolated from a hexachlorocyclohexane (HCH) dump site in India.</title>
        <authorList>
            <person name="Kumar M."/>
            <person name="Lal R."/>
        </authorList>
    </citation>
    <scope>NUCLEOTIDE SEQUENCE [LARGE SCALE GENOMIC DNA]</scope>
    <source>
        <strain evidence="6 7">H239</strain>
    </source>
</reference>
<gene>
    <name evidence="6" type="ORF">G5575_10130</name>
</gene>
<dbReference type="InterPro" id="IPR046358">
    <property type="entry name" value="Flagellin_C"/>
</dbReference>
<evidence type="ECO:0000259" key="5">
    <source>
        <dbReference type="Pfam" id="PF00700"/>
    </source>
</evidence>
<feature type="domain" description="Flagellin C-terminal" evidence="5">
    <location>
        <begin position="615"/>
        <end position="699"/>
    </location>
</feature>
<keyword evidence="7" id="KW-1185">Reference proteome</keyword>
<dbReference type="Pfam" id="PF00669">
    <property type="entry name" value="Flagellin_N"/>
    <property type="match status" value="1"/>
</dbReference>
<evidence type="ECO:0000259" key="4">
    <source>
        <dbReference type="Pfam" id="PF00669"/>
    </source>
</evidence>
<dbReference type="InterPro" id="IPR001029">
    <property type="entry name" value="Flagellin_N"/>
</dbReference>
<comment type="subcellular location">
    <subcellularLocation>
        <location evidence="3">Secreted</location>
    </subcellularLocation>
    <subcellularLocation>
        <location evidence="3">Bacterial flagellum</location>
    </subcellularLocation>
</comment>
<dbReference type="SUPFAM" id="SSF64518">
    <property type="entry name" value="Phase 1 flagellin"/>
    <property type="match status" value="2"/>
</dbReference>